<evidence type="ECO:0000313" key="2">
    <source>
        <dbReference type="EMBL" id="KAH3878805.1"/>
    </source>
</evidence>
<feature type="region of interest" description="Disordered" evidence="1">
    <location>
        <begin position="1"/>
        <end position="26"/>
    </location>
</feature>
<dbReference type="AlphaFoldDB" id="A0A9D4RU38"/>
<proteinExistence type="predicted"/>
<evidence type="ECO:0000256" key="1">
    <source>
        <dbReference type="SAM" id="MobiDB-lite"/>
    </source>
</evidence>
<reference evidence="2" key="1">
    <citation type="journal article" date="2019" name="bioRxiv">
        <title>The Genome of the Zebra Mussel, Dreissena polymorpha: A Resource for Invasive Species Research.</title>
        <authorList>
            <person name="McCartney M.A."/>
            <person name="Auch B."/>
            <person name="Kono T."/>
            <person name="Mallez S."/>
            <person name="Zhang Y."/>
            <person name="Obille A."/>
            <person name="Becker A."/>
            <person name="Abrahante J.E."/>
            <person name="Garbe J."/>
            <person name="Badalamenti J.P."/>
            <person name="Herman A."/>
            <person name="Mangelson H."/>
            <person name="Liachko I."/>
            <person name="Sullivan S."/>
            <person name="Sone E.D."/>
            <person name="Koren S."/>
            <person name="Silverstein K.A.T."/>
            <person name="Beckman K.B."/>
            <person name="Gohl D.M."/>
        </authorList>
    </citation>
    <scope>NUCLEOTIDE SEQUENCE</scope>
    <source>
        <strain evidence="2">Duluth1</strain>
        <tissue evidence="2">Whole animal</tissue>
    </source>
</reference>
<gene>
    <name evidence="2" type="ORF">DPMN_002705</name>
</gene>
<sequence length="148" mass="16313">MLTQKGSNDLAVRTEHDTPMLSQKGSNDLAVNTEHNTSMLKQNGSHDYAKGSNDLAVNTEHDTPMLRQKGSNDFAVNSEHNTSMLTQKGSKDFVLNTKRSIHPWDVPQTQIKPTIVNKVLKVNIKQNSNSALSNISKASMSSQLLVLQ</sequence>
<dbReference type="EMBL" id="JAIWYP010000001">
    <property type="protein sequence ID" value="KAH3878805.1"/>
    <property type="molecule type" value="Genomic_DNA"/>
</dbReference>
<keyword evidence="3" id="KW-1185">Reference proteome</keyword>
<evidence type="ECO:0000313" key="3">
    <source>
        <dbReference type="Proteomes" id="UP000828390"/>
    </source>
</evidence>
<reference evidence="2" key="2">
    <citation type="submission" date="2020-11" db="EMBL/GenBank/DDBJ databases">
        <authorList>
            <person name="McCartney M.A."/>
            <person name="Auch B."/>
            <person name="Kono T."/>
            <person name="Mallez S."/>
            <person name="Becker A."/>
            <person name="Gohl D.M."/>
            <person name="Silverstein K.A.T."/>
            <person name="Koren S."/>
            <person name="Bechman K.B."/>
            <person name="Herman A."/>
            <person name="Abrahante J.E."/>
            <person name="Garbe J."/>
        </authorList>
    </citation>
    <scope>NUCLEOTIDE SEQUENCE</scope>
    <source>
        <strain evidence="2">Duluth1</strain>
        <tissue evidence="2">Whole animal</tissue>
    </source>
</reference>
<protein>
    <submittedName>
        <fullName evidence="2">Uncharacterized protein</fullName>
    </submittedName>
</protein>
<name>A0A9D4RU38_DREPO</name>
<comment type="caution">
    <text evidence="2">The sequence shown here is derived from an EMBL/GenBank/DDBJ whole genome shotgun (WGS) entry which is preliminary data.</text>
</comment>
<organism evidence="2 3">
    <name type="scientific">Dreissena polymorpha</name>
    <name type="common">Zebra mussel</name>
    <name type="synonym">Mytilus polymorpha</name>
    <dbReference type="NCBI Taxonomy" id="45954"/>
    <lineage>
        <taxon>Eukaryota</taxon>
        <taxon>Metazoa</taxon>
        <taxon>Spiralia</taxon>
        <taxon>Lophotrochozoa</taxon>
        <taxon>Mollusca</taxon>
        <taxon>Bivalvia</taxon>
        <taxon>Autobranchia</taxon>
        <taxon>Heteroconchia</taxon>
        <taxon>Euheterodonta</taxon>
        <taxon>Imparidentia</taxon>
        <taxon>Neoheterodontei</taxon>
        <taxon>Myida</taxon>
        <taxon>Dreissenoidea</taxon>
        <taxon>Dreissenidae</taxon>
        <taxon>Dreissena</taxon>
    </lineage>
</organism>
<dbReference type="Proteomes" id="UP000828390">
    <property type="component" value="Unassembled WGS sequence"/>
</dbReference>
<accession>A0A9D4RU38</accession>